<proteinExistence type="predicted"/>
<gene>
    <name evidence="1" type="ORF">T4D_8683</name>
</gene>
<organism evidence="1 2">
    <name type="scientific">Trichinella pseudospiralis</name>
    <name type="common">Parasitic roundworm</name>
    <dbReference type="NCBI Taxonomy" id="6337"/>
    <lineage>
        <taxon>Eukaryota</taxon>
        <taxon>Metazoa</taxon>
        <taxon>Ecdysozoa</taxon>
        <taxon>Nematoda</taxon>
        <taxon>Enoplea</taxon>
        <taxon>Dorylaimia</taxon>
        <taxon>Trichinellida</taxon>
        <taxon>Trichinellidae</taxon>
        <taxon>Trichinella</taxon>
    </lineage>
</organism>
<evidence type="ECO:0000313" key="1">
    <source>
        <dbReference type="EMBL" id="KRY89546.1"/>
    </source>
</evidence>
<accession>A0A0V1FU50</accession>
<name>A0A0V1FU50_TRIPS</name>
<dbReference type="Proteomes" id="UP000054995">
    <property type="component" value="Unassembled WGS sequence"/>
</dbReference>
<comment type="caution">
    <text evidence="1">The sequence shown here is derived from an EMBL/GenBank/DDBJ whole genome shotgun (WGS) entry which is preliminary data.</text>
</comment>
<reference evidence="1 2" key="1">
    <citation type="submission" date="2015-01" db="EMBL/GenBank/DDBJ databases">
        <title>Evolution of Trichinella species and genotypes.</title>
        <authorList>
            <person name="Korhonen P.K."/>
            <person name="Edoardo P."/>
            <person name="Giuseppe L.R."/>
            <person name="Gasser R.B."/>
        </authorList>
    </citation>
    <scope>NUCLEOTIDE SEQUENCE [LARGE SCALE GENOMIC DNA]</scope>
    <source>
        <strain evidence="1">ISS470</strain>
    </source>
</reference>
<keyword evidence="2" id="KW-1185">Reference proteome</keyword>
<evidence type="ECO:0000313" key="2">
    <source>
        <dbReference type="Proteomes" id="UP000054995"/>
    </source>
</evidence>
<dbReference type="AlphaFoldDB" id="A0A0V1FU50"/>
<protein>
    <submittedName>
        <fullName evidence="1">Uncharacterized protein</fullName>
    </submittedName>
</protein>
<dbReference type="EMBL" id="JYDT01000030">
    <property type="protein sequence ID" value="KRY89546.1"/>
    <property type="molecule type" value="Genomic_DNA"/>
</dbReference>
<sequence>MHDQLSISGCHQYSVDSGEQLMKAHSIWALSTLRKLRFWVESLFGVVDKPAYVTGIFVEKLDEILFLQQQAEQAKNQTNGHEHSGNELEFALLLTEQHNDGRGDQGYADNQEAAHAEHCTLT</sequence>